<evidence type="ECO:0000313" key="2">
    <source>
        <dbReference type="Proteomes" id="UP000575480"/>
    </source>
</evidence>
<protein>
    <submittedName>
        <fullName evidence="1">Uncharacterized protein</fullName>
    </submittedName>
</protein>
<accession>A0A7K4MWA5</accession>
<organism evidence="1 2">
    <name type="scientific">Marine Group I thaumarchaeote</name>
    <dbReference type="NCBI Taxonomy" id="2511932"/>
    <lineage>
        <taxon>Archaea</taxon>
        <taxon>Nitrososphaerota</taxon>
        <taxon>Marine Group I</taxon>
    </lineage>
</organism>
<reference evidence="1 2" key="1">
    <citation type="journal article" date="2019" name="Environ. Microbiol.">
        <title>Genomics insights into ecotype formation of ammonia-oxidizing archaea in the deep ocean.</title>
        <authorList>
            <person name="Wang Y."/>
            <person name="Huang J.M."/>
            <person name="Cui G.J."/>
            <person name="Nunoura T."/>
            <person name="Takaki Y."/>
            <person name="Li W.L."/>
            <person name="Li J."/>
            <person name="Gao Z.M."/>
            <person name="Takai K."/>
            <person name="Zhang A.Q."/>
            <person name="Stepanauskas R."/>
        </authorList>
    </citation>
    <scope>NUCLEOTIDE SEQUENCE [LARGE SCALE GENOMIC DNA]</scope>
    <source>
        <strain evidence="1 2">L15a</strain>
    </source>
</reference>
<name>A0A7K4MWA5_9ARCH</name>
<comment type="caution">
    <text evidence="1">The sequence shown here is derived from an EMBL/GenBank/DDBJ whole genome shotgun (WGS) entry which is preliminary data.</text>
</comment>
<gene>
    <name evidence="1" type="ORF">HX858_08710</name>
</gene>
<dbReference type="Proteomes" id="UP000575480">
    <property type="component" value="Unassembled WGS sequence"/>
</dbReference>
<evidence type="ECO:0000313" key="1">
    <source>
        <dbReference type="EMBL" id="NWJ57805.1"/>
    </source>
</evidence>
<proteinExistence type="predicted"/>
<dbReference type="AlphaFoldDB" id="A0A7K4MWA5"/>
<dbReference type="EMBL" id="JACATH010000016">
    <property type="protein sequence ID" value="NWJ57805.1"/>
    <property type="molecule type" value="Genomic_DNA"/>
</dbReference>
<sequence length="71" mass="8532">MNIWVEWFRQEDSKKNTWAQMRESAKWNPPKSTEIHRRYFDKHIDAAEFAKRKNDEGYHASVKSDGAAWYG</sequence>